<keyword evidence="3" id="KW-1185">Reference proteome</keyword>
<protein>
    <submittedName>
        <fullName evidence="2">Uncharacterized protein</fullName>
    </submittedName>
</protein>
<dbReference type="Proteomes" id="UP001550603">
    <property type="component" value="Unassembled WGS sequence"/>
</dbReference>
<keyword evidence="1" id="KW-1133">Transmembrane helix</keyword>
<comment type="caution">
    <text evidence="2">The sequence shown here is derived from an EMBL/GenBank/DDBJ whole genome shotgun (WGS) entry which is preliminary data.</text>
</comment>
<sequence>MRRAIAGREACARLLRLRKAETEQVIRRRRAHVDDLIRVVRNLAALVVFSSAVSTLVAYAGIRMGVPPEICWIGSVGGGPLLVRAFIRLFETVRPLLPDAPEDQRSNDVR</sequence>
<proteinExistence type="predicted"/>
<dbReference type="EMBL" id="JBEYBN010000096">
    <property type="protein sequence ID" value="MEU2272169.1"/>
    <property type="molecule type" value="Genomic_DNA"/>
</dbReference>
<dbReference type="RefSeq" id="WP_031119229.1">
    <property type="nucleotide sequence ID" value="NZ_JBEYBN010000096.1"/>
</dbReference>
<reference evidence="2 3" key="1">
    <citation type="submission" date="2024-06" db="EMBL/GenBank/DDBJ databases">
        <title>The Natural Products Discovery Center: Release of the First 8490 Sequenced Strains for Exploring Actinobacteria Biosynthetic Diversity.</title>
        <authorList>
            <person name="Kalkreuter E."/>
            <person name="Kautsar S.A."/>
            <person name="Yang D."/>
            <person name="Bader C.D."/>
            <person name="Teijaro C.N."/>
            <person name="Fluegel L."/>
            <person name="Davis C.M."/>
            <person name="Simpson J.R."/>
            <person name="Lauterbach L."/>
            <person name="Steele A.D."/>
            <person name="Gui C."/>
            <person name="Meng S."/>
            <person name="Li G."/>
            <person name="Viehrig K."/>
            <person name="Ye F."/>
            <person name="Su P."/>
            <person name="Kiefer A.F."/>
            <person name="Nichols A."/>
            <person name="Cepeda A.J."/>
            <person name="Yan W."/>
            <person name="Fan B."/>
            <person name="Jiang Y."/>
            <person name="Adhikari A."/>
            <person name="Zheng C.-J."/>
            <person name="Schuster L."/>
            <person name="Cowan T.M."/>
            <person name="Smanski M.J."/>
            <person name="Chevrette M.G."/>
            <person name="De Carvalho L.P.S."/>
            <person name="Shen B."/>
        </authorList>
    </citation>
    <scope>NUCLEOTIDE SEQUENCE [LARGE SCALE GENOMIC DNA]</scope>
    <source>
        <strain evidence="2 3">NPDC019583</strain>
    </source>
</reference>
<name>A0ABV2Y7E9_9ACTN</name>
<keyword evidence="1" id="KW-0472">Membrane</keyword>
<evidence type="ECO:0000313" key="3">
    <source>
        <dbReference type="Proteomes" id="UP001550603"/>
    </source>
</evidence>
<feature type="transmembrane region" description="Helical" evidence="1">
    <location>
        <begin position="39"/>
        <end position="60"/>
    </location>
</feature>
<organism evidence="2 3">
    <name type="scientific">Streptomyces olindensis</name>
    <dbReference type="NCBI Taxonomy" id="358823"/>
    <lineage>
        <taxon>Bacteria</taxon>
        <taxon>Bacillati</taxon>
        <taxon>Actinomycetota</taxon>
        <taxon>Actinomycetes</taxon>
        <taxon>Kitasatosporales</taxon>
        <taxon>Streptomycetaceae</taxon>
        <taxon>Streptomyces</taxon>
    </lineage>
</organism>
<keyword evidence="1" id="KW-0812">Transmembrane</keyword>
<evidence type="ECO:0000256" key="1">
    <source>
        <dbReference type="SAM" id="Phobius"/>
    </source>
</evidence>
<evidence type="ECO:0000313" key="2">
    <source>
        <dbReference type="EMBL" id="MEU2272169.1"/>
    </source>
</evidence>
<accession>A0ABV2Y7E9</accession>
<gene>
    <name evidence="2" type="ORF">ABZ568_38185</name>
</gene>